<evidence type="ECO:0000259" key="1">
    <source>
        <dbReference type="Pfam" id="PF01370"/>
    </source>
</evidence>
<dbReference type="SUPFAM" id="SSF51735">
    <property type="entry name" value="NAD(P)-binding Rossmann-fold domains"/>
    <property type="match status" value="1"/>
</dbReference>
<dbReference type="AlphaFoldDB" id="A0A1F8B5G1"/>
<dbReference type="InterPro" id="IPR036291">
    <property type="entry name" value="NAD(P)-bd_dom_sf"/>
</dbReference>
<dbReference type="EMBL" id="MGHD01000022">
    <property type="protein sequence ID" value="OGM59266.1"/>
    <property type="molecule type" value="Genomic_DNA"/>
</dbReference>
<comment type="caution">
    <text evidence="2">The sequence shown here is derived from an EMBL/GenBank/DDBJ whole genome shotgun (WGS) entry which is preliminary data.</text>
</comment>
<dbReference type="Proteomes" id="UP000176404">
    <property type="component" value="Unassembled WGS sequence"/>
</dbReference>
<dbReference type="InterPro" id="IPR001509">
    <property type="entry name" value="Epimerase_deHydtase"/>
</dbReference>
<sequence>MRVLVTGATGFIGQYMVKKIHKLYQVRALVRENSDLDVLSGLKLDMVYGDLNDLRSIAKALQDVHVLIHLAALLPGKSLKNKDFWEVNVEGTRNLLKLAAKTGKLKQFIYCSTSYINWGSKLFANENSPQVLDSFYVKTKYEAEKLVQKYGKVGKFSTTIVRPGFVYGNHRTGLSPIAPSIKSGRFFYVGGGNHFFELVHIDDLTRFFKLVINNKKAFNHVFIVSEKNPHTFKKVVGTMAKELGCPPPKFSIPRPFFAFGMKILFAVSSYLPIKFPFSQGIYKTLAVDRKFNVSKAEKVLGFRTQVSPEKGIRSMVKWYKNSRE</sequence>
<dbReference type="GO" id="GO:0005737">
    <property type="term" value="C:cytoplasm"/>
    <property type="evidence" value="ECO:0007669"/>
    <property type="project" value="TreeGrafter"/>
</dbReference>
<feature type="domain" description="NAD-dependent epimerase/dehydratase" evidence="1">
    <location>
        <begin position="3"/>
        <end position="218"/>
    </location>
</feature>
<dbReference type="PANTHER" id="PTHR48079:SF6">
    <property type="entry name" value="NAD(P)-BINDING DOMAIN-CONTAINING PROTEIN-RELATED"/>
    <property type="match status" value="1"/>
</dbReference>
<evidence type="ECO:0000313" key="3">
    <source>
        <dbReference type="Proteomes" id="UP000176404"/>
    </source>
</evidence>
<dbReference type="Pfam" id="PF01370">
    <property type="entry name" value="Epimerase"/>
    <property type="match status" value="1"/>
</dbReference>
<dbReference type="InterPro" id="IPR051783">
    <property type="entry name" value="NAD(P)-dependent_oxidoreduct"/>
</dbReference>
<dbReference type="Gene3D" id="3.40.50.720">
    <property type="entry name" value="NAD(P)-binding Rossmann-like Domain"/>
    <property type="match status" value="1"/>
</dbReference>
<organism evidence="2 3">
    <name type="scientific">Candidatus Woesebacteria bacterium RIFCSPLOWO2_01_FULL_39_10b</name>
    <dbReference type="NCBI Taxonomy" id="1802517"/>
    <lineage>
        <taxon>Bacteria</taxon>
        <taxon>Candidatus Woeseibacteriota</taxon>
    </lineage>
</organism>
<accession>A0A1F8B5G1</accession>
<dbReference type="PANTHER" id="PTHR48079">
    <property type="entry name" value="PROTEIN YEEZ"/>
    <property type="match status" value="1"/>
</dbReference>
<gene>
    <name evidence="2" type="ORF">A2892_05380</name>
</gene>
<protein>
    <recommendedName>
        <fullName evidence="1">NAD-dependent epimerase/dehydratase domain-containing protein</fullName>
    </recommendedName>
</protein>
<dbReference type="GO" id="GO:0004029">
    <property type="term" value="F:aldehyde dehydrogenase (NAD+) activity"/>
    <property type="evidence" value="ECO:0007669"/>
    <property type="project" value="TreeGrafter"/>
</dbReference>
<reference evidence="2 3" key="1">
    <citation type="journal article" date="2016" name="Nat. Commun.">
        <title>Thousands of microbial genomes shed light on interconnected biogeochemical processes in an aquifer system.</title>
        <authorList>
            <person name="Anantharaman K."/>
            <person name="Brown C.T."/>
            <person name="Hug L.A."/>
            <person name="Sharon I."/>
            <person name="Castelle C.J."/>
            <person name="Probst A.J."/>
            <person name="Thomas B.C."/>
            <person name="Singh A."/>
            <person name="Wilkins M.J."/>
            <person name="Karaoz U."/>
            <person name="Brodie E.L."/>
            <person name="Williams K.H."/>
            <person name="Hubbard S.S."/>
            <person name="Banfield J.F."/>
        </authorList>
    </citation>
    <scope>NUCLEOTIDE SEQUENCE [LARGE SCALE GENOMIC DNA]</scope>
</reference>
<proteinExistence type="predicted"/>
<name>A0A1F8B5G1_9BACT</name>
<evidence type="ECO:0000313" key="2">
    <source>
        <dbReference type="EMBL" id="OGM59266.1"/>
    </source>
</evidence>
<dbReference type="STRING" id="1802517.A2892_05380"/>